<name>B3LYL9_DROAN</name>
<evidence type="ECO:0000256" key="4">
    <source>
        <dbReference type="ARBA" id="ARBA00022989"/>
    </source>
</evidence>
<accession>B3LYL9</accession>
<dbReference type="InParanoid" id="B3LYL9"/>
<feature type="domain" description="Palmitoyltransferase DHHC" evidence="8">
    <location>
        <begin position="113"/>
        <end position="240"/>
    </location>
</feature>
<dbReference type="InterPro" id="IPR001594">
    <property type="entry name" value="Palmitoyltrfase_DHHC"/>
</dbReference>
<keyword evidence="2 7" id="KW-0808">Transferase</keyword>
<dbReference type="EMBL" id="CH902617">
    <property type="protein sequence ID" value="EDV42934.2"/>
    <property type="molecule type" value="Genomic_DNA"/>
</dbReference>
<dbReference type="STRING" id="7217.B3LYL9"/>
<keyword evidence="5 7" id="KW-0472">Membrane</keyword>
<reference evidence="9 10" key="1">
    <citation type="journal article" date="2007" name="Nature">
        <title>Evolution of genes and genomes on the Drosophila phylogeny.</title>
        <authorList>
            <consortium name="Drosophila 12 Genomes Consortium"/>
            <person name="Clark A.G."/>
            <person name="Eisen M.B."/>
            <person name="Smith D.R."/>
            <person name="Bergman C.M."/>
            <person name="Oliver B."/>
            <person name="Markow T.A."/>
            <person name="Kaufman T.C."/>
            <person name="Kellis M."/>
            <person name="Gelbart W."/>
            <person name="Iyer V.N."/>
            <person name="Pollard D.A."/>
            <person name="Sackton T.B."/>
            <person name="Larracuente A.M."/>
            <person name="Singh N.D."/>
            <person name="Abad J.P."/>
            <person name="Abt D.N."/>
            <person name="Adryan B."/>
            <person name="Aguade M."/>
            <person name="Akashi H."/>
            <person name="Anderson W.W."/>
            <person name="Aquadro C.F."/>
            <person name="Ardell D.H."/>
            <person name="Arguello R."/>
            <person name="Artieri C.G."/>
            <person name="Barbash D.A."/>
            <person name="Barker D."/>
            <person name="Barsanti P."/>
            <person name="Batterham P."/>
            <person name="Batzoglou S."/>
            <person name="Begun D."/>
            <person name="Bhutkar A."/>
            <person name="Blanco E."/>
            <person name="Bosak S.A."/>
            <person name="Bradley R.K."/>
            <person name="Brand A.D."/>
            <person name="Brent M.R."/>
            <person name="Brooks A.N."/>
            <person name="Brown R.H."/>
            <person name="Butlin R.K."/>
            <person name="Caggese C."/>
            <person name="Calvi B.R."/>
            <person name="Bernardo de Carvalho A."/>
            <person name="Caspi A."/>
            <person name="Castrezana S."/>
            <person name="Celniker S.E."/>
            <person name="Chang J.L."/>
            <person name="Chapple C."/>
            <person name="Chatterji S."/>
            <person name="Chinwalla A."/>
            <person name="Civetta A."/>
            <person name="Clifton S.W."/>
            <person name="Comeron J.M."/>
            <person name="Costello J.C."/>
            <person name="Coyne J.A."/>
            <person name="Daub J."/>
            <person name="David R.G."/>
            <person name="Delcher A.L."/>
            <person name="Delehaunty K."/>
            <person name="Do C.B."/>
            <person name="Ebling H."/>
            <person name="Edwards K."/>
            <person name="Eickbush T."/>
            <person name="Evans J.D."/>
            <person name="Filipski A."/>
            <person name="Findeiss S."/>
            <person name="Freyhult E."/>
            <person name="Fulton L."/>
            <person name="Fulton R."/>
            <person name="Garcia A.C."/>
            <person name="Gardiner A."/>
            <person name="Garfield D.A."/>
            <person name="Garvin B.E."/>
            <person name="Gibson G."/>
            <person name="Gilbert D."/>
            <person name="Gnerre S."/>
            <person name="Godfrey J."/>
            <person name="Good R."/>
            <person name="Gotea V."/>
            <person name="Gravely B."/>
            <person name="Greenberg A.J."/>
            <person name="Griffiths-Jones S."/>
            <person name="Gross S."/>
            <person name="Guigo R."/>
            <person name="Gustafson E.A."/>
            <person name="Haerty W."/>
            <person name="Hahn M.W."/>
            <person name="Halligan D.L."/>
            <person name="Halpern A.L."/>
            <person name="Halter G.M."/>
            <person name="Han M.V."/>
            <person name="Heger A."/>
            <person name="Hillier L."/>
            <person name="Hinrichs A.S."/>
            <person name="Holmes I."/>
            <person name="Hoskins R.A."/>
            <person name="Hubisz M.J."/>
            <person name="Hultmark D."/>
            <person name="Huntley M.A."/>
            <person name="Jaffe D.B."/>
            <person name="Jagadeeshan S."/>
            <person name="Jeck W.R."/>
            <person name="Johnson J."/>
            <person name="Jones C.D."/>
            <person name="Jordan W.C."/>
            <person name="Karpen G.H."/>
            <person name="Kataoka E."/>
            <person name="Keightley P.D."/>
            <person name="Kheradpour P."/>
            <person name="Kirkness E.F."/>
            <person name="Koerich L.B."/>
            <person name="Kristiansen K."/>
            <person name="Kudrna D."/>
            <person name="Kulathinal R.J."/>
            <person name="Kumar S."/>
            <person name="Kwok R."/>
            <person name="Lander E."/>
            <person name="Langley C.H."/>
            <person name="Lapoint R."/>
            <person name="Lazzaro B.P."/>
            <person name="Lee S.J."/>
            <person name="Levesque L."/>
            <person name="Li R."/>
            <person name="Lin C.F."/>
            <person name="Lin M.F."/>
            <person name="Lindblad-Toh K."/>
            <person name="Llopart A."/>
            <person name="Long M."/>
            <person name="Low L."/>
            <person name="Lozovsky E."/>
            <person name="Lu J."/>
            <person name="Luo M."/>
            <person name="Machado C.A."/>
            <person name="Makalowski W."/>
            <person name="Marzo M."/>
            <person name="Matsuda M."/>
            <person name="Matzkin L."/>
            <person name="McAllister B."/>
            <person name="McBride C.S."/>
            <person name="McKernan B."/>
            <person name="McKernan K."/>
            <person name="Mendez-Lago M."/>
            <person name="Minx P."/>
            <person name="Mollenhauer M.U."/>
            <person name="Montooth K."/>
            <person name="Mount S.M."/>
            <person name="Mu X."/>
            <person name="Myers E."/>
            <person name="Negre B."/>
            <person name="Newfeld S."/>
            <person name="Nielsen R."/>
            <person name="Noor M.A."/>
            <person name="O'Grady P."/>
            <person name="Pachter L."/>
            <person name="Papaceit M."/>
            <person name="Parisi M.J."/>
            <person name="Parisi M."/>
            <person name="Parts L."/>
            <person name="Pedersen J.S."/>
            <person name="Pesole G."/>
            <person name="Phillippy A.M."/>
            <person name="Ponting C.P."/>
            <person name="Pop M."/>
            <person name="Porcelli D."/>
            <person name="Powell J.R."/>
            <person name="Prohaska S."/>
            <person name="Pruitt K."/>
            <person name="Puig M."/>
            <person name="Quesneville H."/>
            <person name="Ram K.R."/>
            <person name="Rand D."/>
            <person name="Rasmussen M.D."/>
            <person name="Reed L.K."/>
            <person name="Reenan R."/>
            <person name="Reily A."/>
            <person name="Remington K.A."/>
            <person name="Rieger T.T."/>
            <person name="Ritchie M.G."/>
            <person name="Robin C."/>
            <person name="Rogers Y.H."/>
            <person name="Rohde C."/>
            <person name="Rozas J."/>
            <person name="Rubenfield M.J."/>
            <person name="Ruiz A."/>
            <person name="Russo S."/>
            <person name="Salzberg S.L."/>
            <person name="Sanchez-Gracia A."/>
            <person name="Saranga D.J."/>
            <person name="Sato H."/>
            <person name="Schaeffer S.W."/>
            <person name="Schatz M.C."/>
            <person name="Schlenke T."/>
            <person name="Schwartz R."/>
            <person name="Segarra C."/>
            <person name="Singh R.S."/>
            <person name="Sirot L."/>
            <person name="Sirota M."/>
            <person name="Sisneros N.B."/>
            <person name="Smith C.D."/>
            <person name="Smith T.F."/>
            <person name="Spieth J."/>
            <person name="Stage D.E."/>
            <person name="Stark A."/>
            <person name="Stephan W."/>
            <person name="Strausberg R.L."/>
            <person name="Strempel S."/>
            <person name="Sturgill D."/>
            <person name="Sutton G."/>
            <person name="Sutton G.G."/>
            <person name="Tao W."/>
            <person name="Teichmann S."/>
            <person name="Tobari Y.N."/>
            <person name="Tomimura Y."/>
            <person name="Tsolas J.M."/>
            <person name="Valente V.L."/>
            <person name="Venter E."/>
            <person name="Venter J.C."/>
            <person name="Vicario S."/>
            <person name="Vieira F.G."/>
            <person name="Vilella A.J."/>
            <person name="Villasante A."/>
            <person name="Walenz B."/>
            <person name="Wang J."/>
            <person name="Wasserman M."/>
            <person name="Watts T."/>
            <person name="Wilson D."/>
            <person name="Wilson R.K."/>
            <person name="Wing R.A."/>
            <person name="Wolfner M.F."/>
            <person name="Wong A."/>
            <person name="Wong G.K."/>
            <person name="Wu C.I."/>
            <person name="Wu G."/>
            <person name="Yamamoto D."/>
            <person name="Yang H.P."/>
            <person name="Yang S.P."/>
            <person name="Yorke J.A."/>
            <person name="Yoshida K."/>
            <person name="Zdobnov E."/>
            <person name="Zhang P."/>
            <person name="Zhang Y."/>
            <person name="Zimin A.V."/>
            <person name="Baldwin J."/>
            <person name="Abdouelleil A."/>
            <person name="Abdulkadir J."/>
            <person name="Abebe A."/>
            <person name="Abera B."/>
            <person name="Abreu J."/>
            <person name="Acer S.C."/>
            <person name="Aftuck L."/>
            <person name="Alexander A."/>
            <person name="An P."/>
            <person name="Anderson E."/>
            <person name="Anderson S."/>
            <person name="Arachi H."/>
            <person name="Azer M."/>
            <person name="Bachantsang P."/>
            <person name="Barry A."/>
            <person name="Bayul T."/>
            <person name="Berlin A."/>
            <person name="Bessette D."/>
            <person name="Bloom T."/>
            <person name="Blye J."/>
            <person name="Boguslavskiy L."/>
            <person name="Bonnet C."/>
            <person name="Boukhgalter B."/>
            <person name="Bourzgui I."/>
            <person name="Brown A."/>
            <person name="Cahill P."/>
            <person name="Channer S."/>
            <person name="Cheshatsang Y."/>
            <person name="Chuda L."/>
            <person name="Citroen M."/>
            <person name="Collymore A."/>
            <person name="Cooke P."/>
            <person name="Costello M."/>
            <person name="D'Aco K."/>
            <person name="Daza R."/>
            <person name="De Haan G."/>
            <person name="DeGray S."/>
            <person name="DeMaso C."/>
            <person name="Dhargay N."/>
            <person name="Dooley K."/>
            <person name="Dooley E."/>
            <person name="Doricent M."/>
            <person name="Dorje P."/>
            <person name="Dorjee K."/>
            <person name="Dupes A."/>
            <person name="Elong R."/>
            <person name="Falk J."/>
            <person name="Farina A."/>
            <person name="Faro S."/>
            <person name="Ferguson D."/>
            <person name="Fisher S."/>
            <person name="Foley C.D."/>
            <person name="Franke A."/>
            <person name="Friedrich D."/>
            <person name="Gadbois L."/>
            <person name="Gearin G."/>
            <person name="Gearin C.R."/>
            <person name="Giannoukos G."/>
            <person name="Goode T."/>
            <person name="Graham J."/>
            <person name="Grandbois E."/>
            <person name="Grewal S."/>
            <person name="Gyaltsen K."/>
            <person name="Hafez N."/>
            <person name="Hagos B."/>
            <person name="Hall J."/>
            <person name="Henson C."/>
            <person name="Hollinger A."/>
            <person name="Honan T."/>
            <person name="Huard M.D."/>
            <person name="Hughes L."/>
            <person name="Hurhula B."/>
            <person name="Husby M.E."/>
            <person name="Kamat A."/>
            <person name="Kanga B."/>
            <person name="Kashin S."/>
            <person name="Khazanovich D."/>
            <person name="Kisner P."/>
            <person name="Lance K."/>
            <person name="Lara M."/>
            <person name="Lee W."/>
            <person name="Lennon N."/>
            <person name="Letendre F."/>
            <person name="LeVine R."/>
            <person name="Lipovsky A."/>
            <person name="Liu X."/>
            <person name="Liu J."/>
            <person name="Liu S."/>
            <person name="Lokyitsang T."/>
            <person name="Lokyitsang Y."/>
            <person name="Lubonja R."/>
            <person name="Lui A."/>
            <person name="MacDonald P."/>
            <person name="Magnisalis V."/>
            <person name="Maru K."/>
            <person name="Matthews C."/>
            <person name="McCusker W."/>
            <person name="McDonough S."/>
            <person name="Mehta T."/>
            <person name="Meldrim J."/>
            <person name="Meneus L."/>
            <person name="Mihai O."/>
            <person name="Mihalev A."/>
            <person name="Mihova T."/>
            <person name="Mittelman R."/>
            <person name="Mlenga V."/>
            <person name="Montmayeur A."/>
            <person name="Mulrain L."/>
            <person name="Navidi A."/>
            <person name="Naylor J."/>
            <person name="Negash T."/>
            <person name="Nguyen T."/>
            <person name="Nguyen N."/>
            <person name="Nicol R."/>
            <person name="Norbu C."/>
            <person name="Norbu N."/>
            <person name="Novod N."/>
            <person name="O'Neill B."/>
            <person name="Osman S."/>
            <person name="Markiewicz E."/>
            <person name="Oyono O.L."/>
            <person name="Patti C."/>
            <person name="Phunkhang P."/>
            <person name="Pierre F."/>
            <person name="Priest M."/>
            <person name="Raghuraman S."/>
            <person name="Rege F."/>
            <person name="Reyes R."/>
            <person name="Rise C."/>
            <person name="Rogov P."/>
            <person name="Ross K."/>
            <person name="Ryan E."/>
            <person name="Settipalli S."/>
            <person name="Shea T."/>
            <person name="Sherpa N."/>
            <person name="Shi L."/>
            <person name="Shih D."/>
            <person name="Sparrow T."/>
            <person name="Spaulding J."/>
            <person name="Stalker J."/>
            <person name="Stange-Thomann N."/>
            <person name="Stavropoulos S."/>
            <person name="Stone C."/>
            <person name="Strader C."/>
            <person name="Tesfaye S."/>
            <person name="Thomson T."/>
            <person name="Thoulutsang Y."/>
            <person name="Thoulutsang D."/>
            <person name="Topham K."/>
            <person name="Topping I."/>
            <person name="Tsamla T."/>
            <person name="Vassiliev H."/>
            <person name="Vo A."/>
            <person name="Wangchuk T."/>
            <person name="Wangdi T."/>
            <person name="Weiand M."/>
            <person name="Wilkinson J."/>
            <person name="Wilson A."/>
            <person name="Yadav S."/>
            <person name="Young G."/>
            <person name="Yu Q."/>
            <person name="Zembek L."/>
            <person name="Zhong D."/>
            <person name="Zimmer A."/>
            <person name="Zwirko Z."/>
            <person name="Jaffe D.B."/>
            <person name="Alvarez P."/>
            <person name="Brockman W."/>
            <person name="Butler J."/>
            <person name="Chin C."/>
            <person name="Gnerre S."/>
            <person name="Grabherr M."/>
            <person name="Kleber M."/>
            <person name="Mauceli E."/>
            <person name="MacCallum I."/>
        </authorList>
    </citation>
    <scope>NUCLEOTIDE SEQUENCE [LARGE SCALE GENOMIC DNA]</scope>
    <source>
        <strain evidence="10">Tucson 14024-0371.13</strain>
    </source>
</reference>
<evidence type="ECO:0000259" key="8">
    <source>
        <dbReference type="Pfam" id="PF01529"/>
    </source>
</evidence>
<dbReference type="HOGENOM" id="CLU_1162197_0_0_1"/>
<evidence type="ECO:0000256" key="6">
    <source>
        <dbReference type="ARBA" id="ARBA00023315"/>
    </source>
</evidence>
<evidence type="ECO:0000256" key="2">
    <source>
        <dbReference type="ARBA" id="ARBA00022679"/>
    </source>
</evidence>
<dbReference type="Proteomes" id="UP000007801">
    <property type="component" value="Unassembled WGS sequence"/>
</dbReference>
<evidence type="ECO:0000256" key="5">
    <source>
        <dbReference type="ARBA" id="ARBA00023136"/>
    </source>
</evidence>
<feature type="transmembrane region" description="Helical" evidence="7">
    <location>
        <begin position="218"/>
        <end position="239"/>
    </location>
</feature>
<proteinExistence type="inferred from homology"/>
<keyword evidence="3 7" id="KW-0812">Transmembrane</keyword>
<protein>
    <recommendedName>
        <fullName evidence="7">Palmitoyltransferase</fullName>
        <ecNumber evidence="7">2.3.1.225</ecNumber>
    </recommendedName>
</protein>
<organism evidence="9 10">
    <name type="scientific">Drosophila ananassae</name>
    <name type="common">Fruit fly</name>
    <dbReference type="NCBI Taxonomy" id="7217"/>
    <lineage>
        <taxon>Eukaryota</taxon>
        <taxon>Metazoa</taxon>
        <taxon>Ecdysozoa</taxon>
        <taxon>Arthropoda</taxon>
        <taxon>Hexapoda</taxon>
        <taxon>Insecta</taxon>
        <taxon>Pterygota</taxon>
        <taxon>Neoptera</taxon>
        <taxon>Endopterygota</taxon>
        <taxon>Diptera</taxon>
        <taxon>Brachycera</taxon>
        <taxon>Muscomorpha</taxon>
        <taxon>Ephydroidea</taxon>
        <taxon>Drosophilidae</taxon>
        <taxon>Drosophila</taxon>
        <taxon>Sophophora</taxon>
    </lineage>
</organism>
<dbReference type="EC" id="2.3.1.225" evidence="7"/>
<keyword evidence="10" id="KW-1185">Reference proteome</keyword>
<evidence type="ECO:0000313" key="9">
    <source>
        <dbReference type="EMBL" id="EDV42934.2"/>
    </source>
</evidence>
<comment type="subcellular location">
    <subcellularLocation>
        <location evidence="1">Membrane</location>
        <topology evidence="1">Multi-pass membrane protein</topology>
    </subcellularLocation>
</comment>
<dbReference type="OrthoDB" id="302728at2759"/>
<dbReference type="GeneID" id="6501011"/>
<evidence type="ECO:0000256" key="1">
    <source>
        <dbReference type="ARBA" id="ARBA00004141"/>
    </source>
</evidence>
<comment type="similarity">
    <text evidence="7">Belongs to the DHHC palmitoyltransferase family.</text>
</comment>
<keyword evidence="4 7" id="KW-1133">Transmembrane helix</keyword>
<feature type="transmembrane region" description="Helical" evidence="7">
    <location>
        <begin position="160"/>
        <end position="181"/>
    </location>
</feature>
<keyword evidence="6 7" id="KW-0012">Acyltransferase</keyword>
<dbReference type="GO" id="GO:0016020">
    <property type="term" value="C:membrane"/>
    <property type="evidence" value="ECO:0007669"/>
    <property type="project" value="UniProtKB-SubCell"/>
</dbReference>
<comment type="domain">
    <text evidence="7">The DHHC domain is required for palmitoyltransferase activity.</text>
</comment>
<dbReference type="InterPro" id="IPR039859">
    <property type="entry name" value="PFA4/ZDH16/20/ERF2-like"/>
</dbReference>
<dbReference type="Pfam" id="PF01529">
    <property type="entry name" value="DHHC"/>
    <property type="match status" value="1"/>
</dbReference>
<evidence type="ECO:0000256" key="3">
    <source>
        <dbReference type="ARBA" id="ARBA00022692"/>
    </source>
</evidence>
<dbReference type="AlphaFoldDB" id="B3LYL9"/>
<feature type="transmembrane region" description="Helical" evidence="7">
    <location>
        <begin position="34"/>
        <end position="59"/>
    </location>
</feature>
<sequence length="241" mass="27876">MYFVGNSIKLRAMACPESQPSHNPENRLIKASTAYLESLAISVVVLLSFFFFIYDMYIVIPTMMGTFGQTFHGFLGAWIVFNILGNLWACNRTKSWVASLSAEELTPPKGEEYTWSHCEPCNLLMPPRSWHCKICDRCVLKRDHHCNFTGCCIGHNNHRYFIWLLFYMSVGTGLALVYNFIYTLSHGRITLVDPIFMYMLFLETLLGHGQEELQRKYFIFLILYVNAMVFVLPAAKLVYQM</sequence>
<dbReference type="PANTHER" id="PTHR12246">
    <property type="entry name" value="PALMITOYLTRANSFERASE ZDHHC16"/>
    <property type="match status" value="1"/>
</dbReference>
<gene>
    <name evidence="9" type="primary">Dana\GF18233</name>
    <name evidence="9" type="synonym">dana_GLEANR_19491</name>
    <name evidence="9" type="ORF">GF18233</name>
</gene>
<feature type="transmembrane region" description="Helical" evidence="7">
    <location>
        <begin position="71"/>
        <end position="89"/>
    </location>
</feature>
<dbReference type="GO" id="GO:0019706">
    <property type="term" value="F:protein-cysteine S-palmitoyltransferase activity"/>
    <property type="evidence" value="ECO:0007669"/>
    <property type="project" value="UniProtKB-EC"/>
</dbReference>
<dbReference type="KEGG" id="dan:6501011"/>
<evidence type="ECO:0000313" key="10">
    <source>
        <dbReference type="Proteomes" id="UP000007801"/>
    </source>
</evidence>
<dbReference type="PROSITE" id="PS50216">
    <property type="entry name" value="DHHC"/>
    <property type="match status" value="1"/>
</dbReference>
<dbReference type="eggNOG" id="KOG1311">
    <property type="taxonomic scope" value="Eukaryota"/>
</dbReference>
<comment type="catalytic activity">
    <reaction evidence="7">
        <text>L-cysteinyl-[protein] + hexadecanoyl-CoA = S-hexadecanoyl-L-cysteinyl-[protein] + CoA</text>
        <dbReference type="Rhea" id="RHEA:36683"/>
        <dbReference type="Rhea" id="RHEA-COMP:10131"/>
        <dbReference type="Rhea" id="RHEA-COMP:11032"/>
        <dbReference type="ChEBI" id="CHEBI:29950"/>
        <dbReference type="ChEBI" id="CHEBI:57287"/>
        <dbReference type="ChEBI" id="CHEBI:57379"/>
        <dbReference type="ChEBI" id="CHEBI:74151"/>
        <dbReference type="EC" id="2.3.1.225"/>
    </reaction>
</comment>
<evidence type="ECO:0000256" key="7">
    <source>
        <dbReference type="RuleBase" id="RU079119"/>
    </source>
</evidence>